<accession>A0A7G9QK02</accession>
<evidence type="ECO:0000256" key="1">
    <source>
        <dbReference type="SAM" id="SignalP"/>
    </source>
</evidence>
<name>A0A7G9QK02_9SPHI</name>
<sequence length="172" mass="19308">MKKTLLCCALIYASINTYAQSQIKYTAKIEAGYQFFLSRPIKYDVGEGWLGYQLNGKPNGIDLSFINGVSFRDNLRLGLGVSYLNYEHINGYSVFGDLEYITTKAKISPLFNLKIGRSHINNQYTNGSTATVVDFSGGVEHKIGAKLSLQYKAGFRFVHQSIFLPIRIGLRF</sequence>
<dbReference type="KEGG" id="proe:H9L23_06170"/>
<dbReference type="AlphaFoldDB" id="A0A7G9QK02"/>
<feature type="signal peptide" evidence="1">
    <location>
        <begin position="1"/>
        <end position="19"/>
    </location>
</feature>
<feature type="chain" id="PRO_5028799039" description="Outer membrane beta-barrel protein" evidence="1">
    <location>
        <begin position="20"/>
        <end position="172"/>
    </location>
</feature>
<keyword evidence="1" id="KW-0732">Signal</keyword>
<proteinExistence type="predicted"/>
<organism evidence="2 3">
    <name type="scientific">Pedobacter roseus</name>
    <dbReference type="NCBI Taxonomy" id="336820"/>
    <lineage>
        <taxon>Bacteria</taxon>
        <taxon>Pseudomonadati</taxon>
        <taxon>Bacteroidota</taxon>
        <taxon>Sphingobacteriia</taxon>
        <taxon>Sphingobacteriales</taxon>
        <taxon>Sphingobacteriaceae</taxon>
        <taxon>Pedobacter</taxon>
    </lineage>
</organism>
<evidence type="ECO:0000313" key="2">
    <source>
        <dbReference type="EMBL" id="QNN43677.1"/>
    </source>
</evidence>
<gene>
    <name evidence="2" type="ORF">H9L23_06170</name>
</gene>
<keyword evidence="3" id="KW-1185">Reference proteome</keyword>
<dbReference type="RefSeq" id="WP_187594141.1">
    <property type="nucleotide sequence ID" value="NZ_CP060723.1"/>
</dbReference>
<evidence type="ECO:0008006" key="4">
    <source>
        <dbReference type="Google" id="ProtNLM"/>
    </source>
</evidence>
<reference evidence="2 3" key="1">
    <citation type="submission" date="2020-08" db="EMBL/GenBank/DDBJ databases">
        <title>Genome sequence of Pedobacter roseus KACC 11594T.</title>
        <authorList>
            <person name="Hyun D.-W."/>
            <person name="Bae J.-W."/>
        </authorList>
    </citation>
    <scope>NUCLEOTIDE SEQUENCE [LARGE SCALE GENOMIC DNA]</scope>
    <source>
        <strain evidence="2 3">KACC 11594</strain>
    </source>
</reference>
<dbReference type="Proteomes" id="UP000515806">
    <property type="component" value="Chromosome"/>
</dbReference>
<protein>
    <recommendedName>
        <fullName evidence="4">Outer membrane beta-barrel protein</fullName>
    </recommendedName>
</protein>
<dbReference type="EMBL" id="CP060723">
    <property type="protein sequence ID" value="QNN43677.1"/>
    <property type="molecule type" value="Genomic_DNA"/>
</dbReference>
<evidence type="ECO:0000313" key="3">
    <source>
        <dbReference type="Proteomes" id="UP000515806"/>
    </source>
</evidence>